<name>A0A8B9FYG6_9PSIT</name>
<dbReference type="Ensembl" id="ENSACOT00000017129.1">
    <property type="protein sequence ID" value="ENSACOP00000016531.1"/>
    <property type="gene ID" value="ENSACOG00000011492.1"/>
</dbReference>
<dbReference type="AlphaFoldDB" id="A0A8B9FYG6"/>
<proteinExistence type="predicted"/>
<evidence type="ECO:0000313" key="3">
    <source>
        <dbReference type="Proteomes" id="UP000694522"/>
    </source>
</evidence>
<reference evidence="2" key="2">
    <citation type="submission" date="2025-09" db="UniProtKB">
        <authorList>
            <consortium name="Ensembl"/>
        </authorList>
    </citation>
    <scope>IDENTIFICATION</scope>
</reference>
<sequence length="64" mass="7377">MNRSKGMLFNCGATRICYIRTFNHHALDQCLVIWKILYIGCTFTVTAFTLRSRASLLAPLHCRQ</sequence>
<evidence type="ECO:0000313" key="2">
    <source>
        <dbReference type="Ensembl" id="ENSACOP00000016531.1"/>
    </source>
</evidence>
<organism evidence="2 3">
    <name type="scientific">Amazona collaria</name>
    <name type="common">yellow-billed parrot</name>
    <dbReference type="NCBI Taxonomy" id="241587"/>
    <lineage>
        <taxon>Eukaryota</taxon>
        <taxon>Metazoa</taxon>
        <taxon>Chordata</taxon>
        <taxon>Craniata</taxon>
        <taxon>Vertebrata</taxon>
        <taxon>Euteleostomi</taxon>
        <taxon>Archelosauria</taxon>
        <taxon>Archosauria</taxon>
        <taxon>Dinosauria</taxon>
        <taxon>Saurischia</taxon>
        <taxon>Theropoda</taxon>
        <taxon>Coelurosauria</taxon>
        <taxon>Aves</taxon>
        <taxon>Neognathae</taxon>
        <taxon>Neoaves</taxon>
        <taxon>Telluraves</taxon>
        <taxon>Australaves</taxon>
        <taxon>Psittaciformes</taxon>
        <taxon>Psittacidae</taxon>
        <taxon>Amazona</taxon>
    </lineage>
</organism>
<protein>
    <submittedName>
        <fullName evidence="2">Uncharacterized protein</fullName>
    </submittedName>
</protein>
<keyword evidence="1" id="KW-0812">Transmembrane</keyword>
<keyword evidence="1" id="KW-0472">Membrane</keyword>
<reference evidence="2" key="1">
    <citation type="submission" date="2025-08" db="UniProtKB">
        <authorList>
            <consortium name="Ensembl"/>
        </authorList>
    </citation>
    <scope>IDENTIFICATION</scope>
</reference>
<keyword evidence="3" id="KW-1185">Reference proteome</keyword>
<feature type="transmembrane region" description="Helical" evidence="1">
    <location>
        <begin position="32"/>
        <end position="50"/>
    </location>
</feature>
<keyword evidence="1" id="KW-1133">Transmembrane helix</keyword>
<dbReference type="Proteomes" id="UP000694522">
    <property type="component" value="Unplaced"/>
</dbReference>
<accession>A0A8B9FYG6</accession>
<evidence type="ECO:0000256" key="1">
    <source>
        <dbReference type="SAM" id="Phobius"/>
    </source>
</evidence>